<sequence>MDLALRQPLPLKDKEILARFISRLRVKIKINQGN</sequence>
<accession>A0ABN0PJ19</accession>
<organism evidence="1 2">
    <name type="scientific">Shewanella decolorationis S12</name>
    <dbReference type="NCBI Taxonomy" id="1353536"/>
    <lineage>
        <taxon>Bacteria</taxon>
        <taxon>Pseudomonadati</taxon>
        <taxon>Pseudomonadota</taxon>
        <taxon>Gammaproteobacteria</taxon>
        <taxon>Alteromonadales</taxon>
        <taxon>Shewanellaceae</taxon>
        <taxon>Shewanella</taxon>
    </lineage>
</organism>
<evidence type="ECO:0000313" key="1">
    <source>
        <dbReference type="EMBL" id="ESE39971.1"/>
    </source>
</evidence>
<gene>
    <name evidence="1" type="ORF">SHD_4180</name>
</gene>
<comment type="caution">
    <text evidence="1">The sequence shown here is derived from an EMBL/GenBank/DDBJ whole genome shotgun (WGS) entry which is preliminary data.</text>
</comment>
<dbReference type="EMBL" id="AXZL01000076">
    <property type="protein sequence ID" value="ESE39971.1"/>
    <property type="molecule type" value="Genomic_DNA"/>
</dbReference>
<name>A0ABN0PJ19_9GAMM</name>
<evidence type="ECO:0000313" key="2">
    <source>
        <dbReference type="Proteomes" id="UP000017548"/>
    </source>
</evidence>
<protein>
    <submittedName>
        <fullName evidence="1">Uncharacterized protein</fullName>
    </submittedName>
</protein>
<keyword evidence="2" id="KW-1185">Reference proteome</keyword>
<proteinExistence type="predicted"/>
<reference evidence="1 2" key="1">
    <citation type="journal article" date="2013" name="Genome Announc.">
        <title>Draft Genome Sequence of Shewanella decolorationis S12, a Dye-Degrading Bacterium Isolated from a Wastewater Treatment Plant.</title>
        <authorList>
            <person name="Xu M."/>
            <person name="Fang Y."/>
            <person name="Liu J."/>
            <person name="Chen X."/>
            <person name="Sun G."/>
            <person name="Guo J."/>
            <person name="Hua Z."/>
            <person name="Tu Q."/>
            <person name="Wu L."/>
            <person name="Zhou J."/>
            <person name="Liu X."/>
        </authorList>
    </citation>
    <scope>NUCLEOTIDE SEQUENCE [LARGE SCALE GENOMIC DNA]</scope>
    <source>
        <strain evidence="1 2">S12</strain>
    </source>
</reference>
<dbReference type="Proteomes" id="UP000017548">
    <property type="component" value="Unassembled WGS sequence"/>
</dbReference>